<dbReference type="Proteomes" id="UP000535511">
    <property type="component" value="Unassembled WGS sequence"/>
</dbReference>
<dbReference type="GO" id="GO:0003700">
    <property type="term" value="F:DNA-binding transcription factor activity"/>
    <property type="evidence" value="ECO:0007669"/>
    <property type="project" value="InterPro"/>
</dbReference>
<organism evidence="5 6">
    <name type="scientific">Nocardioides panaciterrulae</name>
    <dbReference type="NCBI Taxonomy" id="661492"/>
    <lineage>
        <taxon>Bacteria</taxon>
        <taxon>Bacillati</taxon>
        <taxon>Actinomycetota</taxon>
        <taxon>Actinomycetes</taxon>
        <taxon>Propionibacteriales</taxon>
        <taxon>Nocardioidaceae</taxon>
        <taxon>Nocardioides</taxon>
    </lineage>
</organism>
<dbReference type="SUPFAM" id="SSF46785">
    <property type="entry name" value="Winged helix' DNA-binding domain"/>
    <property type="match status" value="1"/>
</dbReference>
<dbReference type="RefSeq" id="WP_343052138.1">
    <property type="nucleotide sequence ID" value="NZ_JACCBG010000001.1"/>
</dbReference>
<dbReference type="InterPro" id="IPR000835">
    <property type="entry name" value="HTH_MarR-typ"/>
</dbReference>
<feature type="domain" description="HTH marR-type" evidence="4">
    <location>
        <begin position="1"/>
        <end position="143"/>
    </location>
</feature>
<dbReference type="InterPro" id="IPR036388">
    <property type="entry name" value="WH-like_DNA-bd_sf"/>
</dbReference>
<dbReference type="InterPro" id="IPR023187">
    <property type="entry name" value="Tscrpt_reg_MarR-type_CS"/>
</dbReference>
<dbReference type="SMART" id="SM00347">
    <property type="entry name" value="HTH_MARR"/>
    <property type="match status" value="1"/>
</dbReference>
<accession>A0A7Y9E7L8</accession>
<evidence type="ECO:0000256" key="2">
    <source>
        <dbReference type="ARBA" id="ARBA00023125"/>
    </source>
</evidence>
<keyword evidence="1" id="KW-0805">Transcription regulation</keyword>
<dbReference type="GO" id="GO:0003677">
    <property type="term" value="F:DNA binding"/>
    <property type="evidence" value="ECO:0007669"/>
    <property type="project" value="UniProtKB-KW"/>
</dbReference>
<dbReference type="PROSITE" id="PS50995">
    <property type="entry name" value="HTH_MARR_2"/>
    <property type="match status" value="1"/>
</dbReference>
<dbReference type="PANTHER" id="PTHR33164:SF57">
    <property type="entry name" value="MARR-FAMILY TRANSCRIPTIONAL REGULATOR"/>
    <property type="match status" value="1"/>
</dbReference>
<sequence>MTIIEPEETPISVGVLLFIPYRHMEQRILVAVTTGGYDISLAQARLFQRLDRNGSRLTDLARAAQVSKQAAGFLIDDLEAGGYVERVPDPTDRRARLIRITPRGRDVVAVALVEQRRVEAEWEARLGSQRMTDLRHMLEELKEITDVQSGE</sequence>
<evidence type="ECO:0000313" key="6">
    <source>
        <dbReference type="Proteomes" id="UP000535511"/>
    </source>
</evidence>
<keyword evidence="6" id="KW-1185">Reference proteome</keyword>
<dbReference type="PANTHER" id="PTHR33164">
    <property type="entry name" value="TRANSCRIPTIONAL REGULATOR, MARR FAMILY"/>
    <property type="match status" value="1"/>
</dbReference>
<dbReference type="EMBL" id="JACCBG010000001">
    <property type="protein sequence ID" value="NYD42614.1"/>
    <property type="molecule type" value="Genomic_DNA"/>
</dbReference>
<proteinExistence type="predicted"/>
<dbReference type="AlphaFoldDB" id="A0A7Y9E7L8"/>
<protein>
    <submittedName>
        <fullName evidence="5">DNA-binding MarR family transcriptional regulator</fullName>
    </submittedName>
</protein>
<dbReference type="InterPro" id="IPR036390">
    <property type="entry name" value="WH_DNA-bd_sf"/>
</dbReference>
<name>A0A7Y9E7L8_9ACTN</name>
<evidence type="ECO:0000313" key="5">
    <source>
        <dbReference type="EMBL" id="NYD42614.1"/>
    </source>
</evidence>
<evidence type="ECO:0000259" key="4">
    <source>
        <dbReference type="PROSITE" id="PS50995"/>
    </source>
</evidence>
<dbReference type="Gene3D" id="1.10.10.10">
    <property type="entry name" value="Winged helix-like DNA-binding domain superfamily/Winged helix DNA-binding domain"/>
    <property type="match status" value="1"/>
</dbReference>
<evidence type="ECO:0000256" key="1">
    <source>
        <dbReference type="ARBA" id="ARBA00023015"/>
    </source>
</evidence>
<evidence type="ECO:0000256" key="3">
    <source>
        <dbReference type="ARBA" id="ARBA00023163"/>
    </source>
</evidence>
<dbReference type="Pfam" id="PF12802">
    <property type="entry name" value="MarR_2"/>
    <property type="match status" value="1"/>
</dbReference>
<keyword evidence="3" id="KW-0804">Transcription</keyword>
<comment type="caution">
    <text evidence="5">The sequence shown here is derived from an EMBL/GenBank/DDBJ whole genome shotgun (WGS) entry which is preliminary data.</text>
</comment>
<dbReference type="PROSITE" id="PS01117">
    <property type="entry name" value="HTH_MARR_1"/>
    <property type="match status" value="1"/>
</dbReference>
<dbReference type="GO" id="GO:0006950">
    <property type="term" value="P:response to stress"/>
    <property type="evidence" value="ECO:0007669"/>
    <property type="project" value="TreeGrafter"/>
</dbReference>
<reference evidence="5 6" key="1">
    <citation type="submission" date="2020-07" db="EMBL/GenBank/DDBJ databases">
        <title>Sequencing the genomes of 1000 actinobacteria strains.</title>
        <authorList>
            <person name="Klenk H.-P."/>
        </authorList>
    </citation>
    <scope>NUCLEOTIDE SEQUENCE [LARGE SCALE GENOMIC DNA]</scope>
    <source>
        <strain evidence="5 6">DSM 21350</strain>
    </source>
</reference>
<dbReference type="InterPro" id="IPR039422">
    <property type="entry name" value="MarR/SlyA-like"/>
</dbReference>
<gene>
    <name evidence="5" type="ORF">BJZ21_002697</name>
</gene>
<keyword evidence="2 5" id="KW-0238">DNA-binding</keyword>